<sequence>MERTRRAQAGVNQSRMEASDYFVSQLPDELALRILWYLDGKDILQVAQTCQRWRQLAEDEGLWQGKCKADGIEEPLCITRRKAKTSRSSPWKSAYIHQLRIDSNWRQGRFKTKTLDISAWDMDFTTWTFDGKQLVCIVCEKTIKIWSAVSGKHLRTLEGHTDKIFPIQMRDHIIVSGSKDRTVKVWNAESGECIHTLCGHTDTVRRINIHERWLASGSRDGSIRIWDIETGQCLHVLMVQLHNVRYIHYDVLNKSIRHSELKGTRLLLANEDATITVWDTDTGQCIQTITDLQRYIAAISLRANILLWGDGLPVSFDRKRFQRYVENVRLQWNFVISNTGFGPVPLWDLESTTVWDRKEDIFLYGLDSWRPRHEVGLQYGEHDGYEVYRDDDYFDEEYDYFDEDIYEADDLFGHGGVHVHRPWQYARRPSWADWQVSKCSKRKKGQVNRQPFQAAQQKSGNVNTDDEPILEELYARSLSEKTLASYKWAWKRWRLFCTGGKNNYAFKDLLAFLRELYKEGKSKAVAATTLAAISHFSLAEEERSREIRSHYWDPYREHRATLTVPTIQPMERTRRAQASVNQSRMEASDYFVSQLPDELALRILWYLDGKDILQVAQTCQRWRQLAEDEGLWQGKCKADGIDEPLCITRRKAKASRSSPWKSAYIHQLRIDSNWRQGRFKTKTLDISAWDMDFTTWTFDGKQLVCIVCEKTIKIWSAVSGKHLRTLEGHTDNIFPIQMRDHIIVSGSKDRTVKVWNAESGECIHTLCHTHAVWRINIHEKWVVTGSSDDSIRIWDIETGQCLHVLMVQLHNVRYIHYDGQRLVSVDDTLKIWDPETQSCLVTFPILNKSIRHSELKGTRLLLADEDATITVWDTDTGQCIQTITDLQRYIAAISLRANILLWGDGLPVSFDRKRFQRYVENVRLQRNFVISNTGFGPVPLWELESTTVWDRKEDIFLWRLRKKNRLVCYFMVSQTKLICVIGGREEQVKVKVLNFDYWETRGRKRL</sequence>
<dbReference type="PROSITE" id="PS50294">
    <property type="entry name" value="WD_REPEATS_REGION"/>
    <property type="match status" value="4"/>
</dbReference>
<dbReference type="SMART" id="SM00256">
    <property type="entry name" value="FBOX"/>
    <property type="match status" value="2"/>
</dbReference>
<dbReference type="PRINTS" id="PR00320">
    <property type="entry name" value="GPROTEINBRPT"/>
</dbReference>
<name>A0A974D0G1_XENLA</name>
<dbReference type="PROSITE" id="PS50181">
    <property type="entry name" value="FBOX"/>
    <property type="match status" value="2"/>
</dbReference>
<accession>A0A974D0G1</accession>
<evidence type="ECO:0000313" key="8">
    <source>
        <dbReference type="EMBL" id="OCT82131.1"/>
    </source>
</evidence>
<evidence type="ECO:0000259" key="7">
    <source>
        <dbReference type="PROSITE" id="PS51900"/>
    </source>
</evidence>
<dbReference type="Proteomes" id="UP000694892">
    <property type="component" value="Chromosome 4S"/>
</dbReference>
<dbReference type="InterPro" id="IPR036047">
    <property type="entry name" value="F-box-like_dom_sf"/>
</dbReference>
<dbReference type="InterPro" id="IPR036322">
    <property type="entry name" value="WD40_repeat_dom_sf"/>
</dbReference>
<feature type="repeat" description="WD" evidence="5">
    <location>
        <begin position="765"/>
        <end position="804"/>
    </location>
</feature>
<dbReference type="PROSITE" id="PS50082">
    <property type="entry name" value="WD_REPEATS_2"/>
    <property type="match status" value="6"/>
</dbReference>
<keyword evidence="4" id="KW-0238">DNA-binding</keyword>
<dbReference type="InterPro" id="IPR020472">
    <property type="entry name" value="WD40_PAC1"/>
</dbReference>
<evidence type="ECO:0000256" key="5">
    <source>
        <dbReference type="PROSITE-ProRule" id="PRU00221"/>
    </source>
</evidence>
<feature type="repeat" description="WD" evidence="5">
    <location>
        <begin position="157"/>
        <end position="196"/>
    </location>
</feature>
<organism evidence="8 9">
    <name type="scientific">Xenopus laevis</name>
    <name type="common">African clawed frog</name>
    <dbReference type="NCBI Taxonomy" id="8355"/>
    <lineage>
        <taxon>Eukaryota</taxon>
        <taxon>Metazoa</taxon>
        <taxon>Chordata</taxon>
        <taxon>Craniata</taxon>
        <taxon>Vertebrata</taxon>
        <taxon>Euteleostomi</taxon>
        <taxon>Amphibia</taxon>
        <taxon>Batrachia</taxon>
        <taxon>Anura</taxon>
        <taxon>Pipoidea</taxon>
        <taxon>Pipidae</taxon>
        <taxon>Xenopodinae</taxon>
        <taxon>Xenopus</taxon>
        <taxon>Xenopus</taxon>
    </lineage>
</organism>
<reference evidence="9" key="1">
    <citation type="journal article" date="2016" name="Nature">
        <title>Genome evolution in the allotetraploid frog Xenopus laevis.</title>
        <authorList>
            <person name="Session A.M."/>
            <person name="Uno Y."/>
            <person name="Kwon T."/>
            <person name="Chapman J.A."/>
            <person name="Toyoda A."/>
            <person name="Takahashi S."/>
            <person name="Fukui A."/>
            <person name="Hikosaka A."/>
            <person name="Suzuki A."/>
            <person name="Kondo M."/>
            <person name="van Heeringen S.J."/>
            <person name="Quigley I."/>
            <person name="Heinz S."/>
            <person name="Ogino H."/>
            <person name="Ochi H."/>
            <person name="Hellsten U."/>
            <person name="Lyons J.B."/>
            <person name="Simakov O."/>
            <person name="Putnam N."/>
            <person name="Stites J."/>
            <person name="Kuroki Y."/>
            <person name="Tanaka T."/>
            <person name="Michiue T."/>
            <person name="Watanabe M."/>
            <person name="Bogdanovic O."/>
            <person name="Lister R."/>
            <person name="Georgiou G."/>
            <person name="Paranjpe S.S."/>
            <person name="van Kruijsbergen I."/>
            <person name="Shu S."/>
            <person name="Carlson J."/>
            <person name="Kinoshita T."/>
            <person name="Ohta Y."/>
            <person name="Mawaribuchi S."/>
            <person name="Jenkins J."/>
            <person name="Grimwood J."/>
            <person name="Schmutz J."/>
            <person name="Mitros T."/>
            <person name="Mozaffari S.V."/>
            <person name="Suzuki Y."/>
            <person name="Haramoto Y."/>
            <person name="Yamamoto T.S."/>
            <person name="Takagi C."/>
            <person name="Heald R."/>
            <person name="Miller K."/>
            <person name="Haudenschild C."/>
            <person name="Kitzman J."/>
            <person name="Nakayama T."/>
            <person name="Izutsu Y."/>
            <person name="Robert J."/>
            <person name="Fortriede J."/>
            <person name="Burns K."/>
            <person name="Lotay V."/>
            <person name="Karimi K."/>
            <person name="Yasuoka Y."/>
            <person name="Dichmann D.S."/>
            <person name="Flajnik M.F."/>
            <person name="Houston D.W."/>
            <person name="Shendure J."/>
            <person name="DuPasquier L."/>
            <person name="Vize P.D."/>
            <person name="Zorn A.M."/>
            <person name="Ito M."/>
            <person name="Marcotte E.M."/>
            <person name="Wallingford J.B."/>
            <person name="Ito Y."/>
            <person name="Asashima M."/>
            <person name="Ueno N."/>
            <person name="Matsuda Y."/>
            <person name="Veenstra G.J."/>
            <person name="Fujiyama A."/>
            <person name="Harland R.M."/>
            <person name="Taira M."/>
            <person name="Rokhsar D.S."/>
        </authorList>
    </citation>
    <scope>NUCLEOTIDE SEQUENCE [LARGE SCALE GENOMIC DNA]</scope>
    <source>
        <strain evidence="9">J</strain>
    </source>
</reference>
<dbReference type="PANTHER" id="PTHR19872">
    <property type="entry name" value="UBIQUITIN LIGASE SPECIFICITY FACTOR/HREP PROTEIN"/>
    <property type="match status" value="1"/>
</dbReference>
<protein>
    <submittedName>
        <fullName evidence="8">Uncharacterized protein</fullName>
    </submittedName>
</protein>
<dbReference type="SUPFAM" id="SSF50978">
    <property type="entry name" value="WD40 repeat-like"/>
    <property type="match status" value="2"/>
</dbReference>
<dbReference type="Gene3D" id="1.10.150.130">
    <property type="match status" value="1"/>
</dbReference>
<feature type="domain" description="Core-binding (CB)" evidence="7">
    <location>
        <begin position="464"/>
        <end position="541"/>
    </location>
</feature>
<dbReference type="InterPro" id="IPR001680">
    <property type="entry name" value="WD40_rpt"/>
</dbReference>
<evidence type="ECO:0000313" key="9">
    <source>
        <dbReference type="Proteomes" id="UP000694892"/>
    </source>
</evidence>
<keyword evidence="3" id="KW-0833">Ubl conjugation pathway</keyword>
<dbReference type="SMART" id="SM00320">
    <property type="entry name" value="WD40"/>
    <property type="match status" value="7"/>
</dbReference>
<keyword evidence="1 5" id="KW-0853">WD repeat</keyword>
<dbReference type="InterPro" id="IPR015943">
    <property type="entry name" value="WD40/YVTN_repeat-like_dom_sf"/>
</dbReference>
<evidence type="ECO:0000259" key="6">
    <source>
        <dbReference type="PROSITE" id="PS50181"/>
    </source>
</evidence>
<dbReference type="Pfam" id="PF00400">
    <property type="entry name" value="WD40"/>
    <property type="match status" value="4"/>
</dbReference>
<dbReference type="OMA" id="RANILLW"/>
<dbReference type="PANTHER" id="PTHR19872:SF9">
    <property type="entry name" value="UBIQUITIN-BINDING SDF UBIQUITIN LIGASE COMPLEX SUBUNIT"/>
    <property type="match status" value="1"/>
</dbReference>
<dbReference type="InterPro" id="IPR001810">
    <property type="entry name" value="F-box_dom"/>
</dbReference>
<feature type="repeat" description="WD" evidence="5">
    <location>
        <begin position="197"/>
        <end position="236"/>
    </location>
</feature>
<evidence type="ECO:0000256" key="1">
    <source>
        <dbReference type="ARBA" id="ARBA00022574"/>
    </source>
</evidence>
<evidence type="ECO:0000256" key="4">
    <source>
        <dbReference type="ARBA" id="ARBA00023125"/>
    </source>
</evidence>
<feature type="domain" description="F-box" evidence="6">
    <location>
        <begin position="589"/>
        <end position="635"/>
    </location>
</feature>
<dbReference type="InterPro" id="IPR010998">
    <property type="entry name" value="Integrase_recombinase_N"/>
</dbReference>
<gene>
    <name evidence="8" type="ORF">XELAEV_18024642mg</name>
</gene>
<dbReference type="AlphaFoldDB" id="A0A974D0G1"/>
<dbReference type="InterPro" id="IPR051075">
    <property type="entry name" value="SCF_subunit_WD-repeat"/>
</dbReference>
<feature type="domain" description="F-box" evidence="6">
    <location>
        <begin position="20"/>
        <end position="66"/>
    </location>
</feature>
<feature type="repeat" description="WD" evidence="5">
    <location>
        <begin position="263"/>
        <end position="288"/>
    </location>
</feature>
<dbReference type="EMBL" id="CM004473">
    <property type="protein sequence ID" value="OCT82131.1"/>
    <property type="molecule type" value="Genomic_DNA"/>
</dbReference>
<dbReference type="InterPro" id="IPR044068">
    <property type="entry name" value="CB"/>
</dbReference>
<dbReference type="Gene3D" id="1.20.1280.50">
    <property type="match status" value="2"/>
</dbReference>
<feature type="repeat" description="WD" evidence="5">
    <location>
        <begin position="857"/>
        <end position="882"/>
    </location>
</feature>
<dbReference type="InterPro" id="IPR019775">
    <property type="entry name" value="WD40_repeat_CS"/>
</dbReference>
<dbReference type="Pfam" id="PF12937">
    <property type="entry name" value="F-box-like"/>
    <property type="match status" value="2"/>
</dbReference>
<keyword evidence="2" id="KW-0677">Repeat</keyword>
<dbReference type="GO" id="GO:0003677">
    <property type="term" value="F:DNA binding"/>
    <property type="evidence" value="ECO:0007669"/>
    <property type="project" value="UniProtKB-KW"/>
</dbReference>
<evidence type="ECO:0000256" key="2">
    <source>
        <dbReference type="ARBA" id="ARBA00022737"/>
    </source>
</evidence>
<dbReference type="Gene3D" id="2.130.10.10">
    <property type="entry name" value="YVTN repeat-like/Quinoprotein amine dehydrogenase"/>
    <property type="match status" value="2"/>
</dbReference>
<dbReference type="PROSITE" id="PS00678">
    <property type="entry name" value="WD_REPEATS_1"/>
    <property type="match status" value="4"/>
</dbReference>
<proteinExistence type="predicted"/>
<dbReference type="SUPFAM" id="SSF81383">
    <property type="entry name" value="F-box domain"/>
    <property type="match status" value="2"/>
</dbReference>
<feature type="repeat" description="WD" evidence="5">
    <location>
        <begin position="726"/>
        <end position="765"/>
    </location>
</feature>
<evidence type="ECO:0000256" key="3">
    <source>
        <dbReference type="ARBA" id="ARBA00022786"/>
    </source>
</evidence>
<dbReference type="PROSITE" id="PS51900">
    <property type="entry name" value="CB"/>
    <property type="match status" value="1"/>
</dbReference>